<protein>
    <submittedName>
        <fullName evidence="2">SnoaL-like domain-containing protein</fullName>
    </submittedName>
</protein>
<evidence type="ECO:0000313" key="3">
    <source>
        <dbReference type="Proteomes" id="UP000199421"/>
    </source>
</evidence>
<proteinExistence type="predicted"/>
<dbReference type="AlphaFoldDB" id="A0A1H7KC12"/>
<evidence type="ECO:0000313" key="2">
    <source>
        <dbReference type="EMBL" id="SEK84349.1"/>
    </source>
</evidence>
<organism evidence="2 3">
    <name type="scientific">Olivibacter domesticus</name>
    <name type="common">Pseudosphingobacterium domesticum</name>
    <dbReference type="NCBI Taxonomy" id="407022"/>
    <lineage>
        <taxon>Bacteria</taxon>
        <taxon>Pseudomonadati</taxon>
        <taxon>Bacteroidota</taxon>
        <taxon>Sphingobacteriia</taxon>
        <taxon>Sphingobacteriales</taxon>
        <taxon>Sphingobacteriaceae</taxon>
        <taxon>Olivibacter</taxon>
    </lineage>
</organism>
<evidence type="ECO:0000259" key="1">
    <source>
        <dbReference type="Pfam" id="PF12680"/>
    </source>
</evidence>
<dbReference type="Pfam" id="PF12680">
    <property type="entry name" value="SnoaL_2"/>
    <property type="match status" value="1"/>
</dbReference>
<feature type="domain" description="SnoaL-like" evidence="1">
    <location>
        <begin position="7"/>
        <end position="105"/>
    </location>
</feature>
<name>A0A1H7KC12_OLID1</name>
<dbReference type="InterPro" id="IPR032710">
    <property type="entry name" value="NTF2-like_dom_sf"/>
</dbReference>
<dbReference type="Proteomes" id="UP000199421">
    <property type="component" value="Unassembled WGS sequence"/>
</dbReference>
<dbReference type="InterPro" id="IPR037401">
    <property type="entry name" value="SnoaL-like"/>
</dbReference>
<dbReference type="SUPFAM" id="SSF54427">
    <property type="entry name" value="NTF2-like"/>
    <property type="match status" value="1"/>
</dbReference>
<dbReference type="Gene3D" id="3.10.450.50">
    <property type="match status" value="1"/>
</dbReference>
<reference evidence="3" key="1">
    <citation type="submission" date="2016-10" db="EMBL/GenBank/DDBJ databases">
        <authorList>
            <person name="Varghese N."/>
            <person name="Submissions S."/>
        </authorList>
    </citation>
    <scope>NUCLEOTIDE SEQUENCE [LARGE SCALE GENOMIC DNA]</scope>
    <source>
        <strain evidence="3">DSM 18733</strain>
    </source>
</reference>
<dbReference type="OrthoDB" id="1115105at2"/>
<dbReference type="STRING" id="407022.SAMN05661044_01299"/>
<accession>A0A1H7KC12</accession>
<dbReference type="EMBL" id="FOAF01000001">
    <property type="protein sequence ID" value="SEK84349.1"/>
    <property type="molecule type" value="Genomic_DNA"/>
</dbReference>
<gene>
    <name evidence="2" type="ORF">SAMN05661044_01299</name>
</gene>
<dbReference type="RefSeq" id="WP_093320458.1">
    <property type="nucleotide sequence ID" value="NZ_FOAF01000001.1"/>
</dbReference>
<keyword evidence="3" id="KW-1185">Reference proteome</keyword>
<sequence>MDINLFIQEFITISNAYDTKNYLDKWHTNAVLDDPSVGQVFKGHAGIEKYFESYFIGYKTQSRLIRLAIISDNEAHIEVAFTGDFPEGKIDGVFDFIFSDGKIAAAKADLIR</sequence>